<organism evidence="3">
    <name type="scientific">Paraprevotella clara</name>
    <dbReference type="NCBI Taxonomy" id="454154"/>
    <lineage>
        <taxon>Bacteria</taxon>
        <taxon>Pseudomonadati</taxon>
        <taxon>Bacteroidota</taxon>
        <taxon>Bacteroidia</taxon>
        <taxon>Bacteroidales</taxon>
        <taxon>Prevotellaceae</taxon>
        <taxon>Paraprevotella</taxon>
    </lineage>
</organism>
<evidence type="ECO:0000259" key="1">
    <source>
        <dbReference type="Pfam" id="PF00534"/>
    </source>
</evidence>
<sequence>MKVLLIDIYNFNKGGAETVCFNTGKLLEEYGHKVVYFTLKWPQNKPSPFSKYFPESKETRDGPLRQVRNLINYFYHFEAAKKIEQLILDEKPDLAHIHLMWGQITPSIFPVLKKYHIPILFTVHDYRMVCPAYTFRDGSGRVCEVCQGRYFYKCFAHACCKGNKLMSAVMAAEQYFRNAFFNPAKFINGFIYVSNFARNIQEKYMPALKEKPNITLYNFSTSIVNRPKEMSTEKYFLFFGRLSYEKGVMTLLRSFKDIPHCFLKVVGTGPQKGELKAFAKDNGMQNVAFLGYKTGTELTDLVINAYFVIVPSEWYENNPMTVIEAYSVGTPVIGARIGGIPEIVVNGQTGFLFESGNVEDLHRVIRQAYNLDGKAYTALSCGTIDFANRNLSKKSYWAKLIKFYKLFVDNEK</sequence>
<dbReference type="GO" id="GO:0004373">
    <property type="term" value="F:alpha-1,4-glucan glucosyltransferase (UDP-glucose donor) activity"/>
    <property type="evidence" value="ECO:0007669"/>
    <property type="project" value="UniProtKB-EC"/>
</dbReference>
<name>A0A6N3GV46_9BACT</name>
<protein>
    <submittedName>
        <fullName evidence="3">Glycogen synthase</fullName>
        <ecNumber evidence="3">2.4.1.11</ecNumber>
    </submittedName>
</protein>
<dbReference type="Pfam" id="PF13439">
    <property type="entry name" value="Glyco_transf_4"/>
    <property type="match status" value="1"/>
</dbReference>
<gene>
    <name evidence="3" type="ORF">PCLFYP37_00614</name>
</gene>
<feature type="domain" description="Glycosyl transferase family 1" evidence="1">
    <location>
        <begin position="228"/>
        <end position="372"/>
    </location>
</feature>
<dbReference type="PANTHER" id="PTHR45947:SF13">
    <property type="entry name" value="TRANSFERASE"/>
    <property type="match status" value="1"/>
</dbReference>
<accession>A0A6N3GV46</accession>
<reference evidence="3" key="1">
    <citation type="submission" date="2019-11" db="EMBL/GenBank/DDBJ databases">
        <authorList>
            <person name="Feng L."/>
        </authorList>
    </citation>
    <scope>NUCLEOTIDE SEQUENCE</scope>
    <source>
        <strain evidence="3">PclaraLFYP37</strain>
    </source>
</reference>
<dbReference type="InterPro" id="IPR028098">
    <property type="entry name" value="Glyco_trans_4-like_N"/>
</dbReference>
<keyword evidence="3" id="KW-0328">Glycosyltransferase</keyword>
<dbReference type="Gene3D" id="3.40.50.2000">
    <property type="entry name" value="Glycogen Phosphorylase B"/>
    <property type="match status" value="2"/>
</dbReference>
<dbReference type="SUPFAM" id="SSF53756">
    <property type="entry name" value="UDP-Glycosyltransferase/glycogen phosphorylase"/>
    <property type="match status" value="1"/>
</dbReference>
<dbReference type="EC" id="2.4.1.11" evidence="3"/>
<dbReference type="PANTHER" id="PTHR45947">
    <property type="entry name" value="SULFOQUINOVOSYL TRANSFERASE SQD2"/>
    <property type="match status" value="1"/>
</dbReference>
<dbReference type="InterPro" id="IPR050194">
    <property type="entry name" value="Glycosyltransferase_grp1"/>
</dbReference>
<dbReference type="AlphaFoldDB" id="A0A6N3GV46"/>
<dbReference type="Pfam" id="PF00534">
    <property type="entry name" value="Glycos_transf_1"/>
    <property type="match status" value="1"/>
</dbReference>
<dbReference type="EMBL" id="CACRUT010000031">
    <property type="protein sequence ID" value="VYU67890.1"/>
    <property type="molecule type" value="Genomic_DNA"/>
</dbReference>
<dbReference type="CDD" id="cd03801">
    <property type="entry name" value="GT4_PimA-like"/>
    <property type="match status" value="1"/>
</dbReference>
<evidence type="ECO:0000259" key="2">
    <source>
        <dbReference type="Pfam" id="PF13439"/>
    </source>
</evidence>
<feature type="domain" description="Glycosyltransferase subfamily 4-like N-terminal" evidence="2">
    <location>
        <begin position="14"/>
        <end position="127"/>
    </location>
</feature>
<dbReference type="InterPro" id="IPR001296">
    <property type="entry name" value="Glyco_trans_1"/>
</dbReference>
<keyword evidence="3" id="KW-0808">Transferase</keyword>
<dbReference type="RefSeq" id="WP_412441503.1">
    <property type="nucleotide sequence ID" value="NZ_CACRUT010000031.1"/>
</dbReference>
<evidence type="ECO:0000313" key="3">
    <source>
        <dbReference type="EMBL" id="VYU67890.1"/>
    </source>
</evidence>
<proteinExistence type="predicted"/>